<dbReference type="Gene3D" id="1.10.1900.10">
    <property type="entry name" value="c-terminal domain of poly(a) binding protein"/>
    <property type="match status" value="1"/>
</dbReference>
<keyword evidence="6" id="KW-0862">Zinc</keyword>
<evidence type="ECO:0000256" key="2">
    <source>
        <dbReference type="ARBA" id="ARBA00022723"/>
    </source>
</evidence>
<keyword evidence="4" id="KW-0863">Zinc-finger</keyword>
<dbReference type="Pfam" id="PF00658">
    <property type="entry name" value="MLLE"/>
    <property type="match status" value="1"/>
</dbReference>
<accession>A0A4U0Y4Y7</accession>
<dbReference type="EMBL" id="NAJQ01000006">
    <property type="protein sequence ID" value="TKA83598.1"/>
    <property type="molecule type" value="Genomic_DNA"/>
</dbReference>
<dbReference type="PROSITE" id="PS51309">
    <property type="entry name" value="PABC"/>
    <property type="match status" value="1"/>
</dbReference>
<keyword evidence="1" id="KW-0808">Transferase</keyword>
<evidence type="ECO:0000256" key="1">
    <source>
        <dbReference type="ARBA" id="ARBA00022679"/>
    </source>
</evidence>
<comment type="caution">
    <text evidence="9">The sequence shown here is derived from an EMBL/GenBank/DDBJ whole genome shotgun (WGS) entry which is preliminary data.</text>
</comment>
<dbReference type="SUPFAM" id="SSF63570">
    <property type="entry name" value="PABC (PABP) domain"/>
    <property type="match status" value="1"/>
</dbReference>
<keyword evidence="5" id="KW-0833">Ubl conjugation pathway</keyword>
<reference evidence="9 10" key="1">
    <citation type="submission" date="2017-03" db="EMBL/GenBank/DDBJ databases">
        <title>Genomes of endolithic fungi from Antarctica.</title>
        <authorList>
            <person name="Coleine C."/>
            <person name="Masonjones S."/>
            <person name="Stajich J.E."/>
        </authorList>
    </citation>
    <scope>NUCLEOTIDE SEQUENCE [LARGE SCALE GENOMIC DNA]</scope>
    <source>
        <strain evidence="9 10">CCFEE 5184</strain>
    </source>
</reference>
<dbReference type="PROSITE" id="PS51873">
    <property type="entry name" value="TRIAD"/>
    <property type="match status" value="1"/>
</dbReference>
<evidence type="ECO:0000256" key="3">
    <source>
        <dbReference type="ARBA" id="ARBA00022737"/>
    </source>
</evidence>
<name>A0A4U0Y4Y7_9PEZI</name>
<evidence type="ECO:0000259" key="7">
    <source>
        <dbReference type="PROSITE" id="PS51309"/>
    </source>
</evidence>
<dbReference type="GO" id="GO:0008270">
    <property type="term" value="F:zinc ion binding"/>
    <property type="evidence" value="ECO:0007669"/>
    <property type="project" value="UniProtKB-KW"/>
</dbReference>
<proteinExistence type="predicted"/>
<dbReference type="InterPro" id="IPR002867">
    <property type="entry name" value="IBR_dom"/>
</dbReference>
<dbReference type="SUPFAM" id="SSF57850">
    <property type="entry name" value="RING/U-box"/>
    <property type="match status" value="1"/>
</dbReference>
<keyword evidence="2" id="KW-0479">Metal-binding</keyword>
<dbReference type="InterPro" id="IPR002004">
    <property type="entry name" value="PABP_HYD_C"/>
</dbReference>
<dbReference type="InterPro" id="IPR044066">
    <property type="entry name" value="TRIAD_supradom"/>
</dbReference>
<gene>
    <name evidence="9" type="ORF">B0A55_00406</name>
</gene>
<feature type="domain" description="PABC" evidence="7">
    <location>
        <begin position="5"/>
        <end position="83"/>
    </location>
</feature>
<evidence type="ECO:0000313" key="10">
    <source>
        <dbReference type="Proteomes" id="UP000309340"/>
    </source>
</evidence>
<dbReference type="AlphaFoldDB" id="A0A4U0Y4Y7"/>
<dbReference type="Proteomes" id="UP000309340">
    <property type="component" value="Unassembled WGS sequence"/>
</dbReference>
<organism evidence="9 10">
    <name type="scientific">Friedmanniomyces simplex</name>
    <dbReference type="NCBI Taxonomy" id="329884"/>
    <lineage>
        <taxon>Eukaryota</taxon>
        <taxon>Fungi</taxon>
        <taxon>Dikarya</taxon>
        <taxon>Ascomycota</taxon>
        <taxon>Pezizomycotina</taxon>
        <taxon>Dothideomycetes</taxon>
        <taxon>Dothideomycetidae</taxon>
        <taxon>Mycosphaerellales</taxon>
        <taxon>Teratosphaeriaceae</taxon>
        <taxon>Friedmanniomyces</taxon>
    </lineage>
</organism>
<dbReference type="OrthoDB" id="10009520at2759"/>
<dbReference type="GO" id="GO:0016740">
    <property type="term" value="F:transferase activity"/>
    <property type="evidence" value="ECO:0007669"/>
    <property type="project" value="UniProtKB-KW"/>
</dbReference>
<evidence type="ECO:0000256" key="6">
    <source>
        <dbReference type="ARBA" id="ARBA00022833"/>
    </source>
</evidence>
<feature type="domain" description="RING-type" evidence="8">
    <location>
        <begin position="102"/>
        <end position="343"/>
    </location>
</feature>
<evidence type="ECO:0000313" key="9">
    <source>
        <dbReference type="EMBL" id="TKA83598.1"/>
    </source>
</evidence>
<evidence type="ECO:0000259" key="8">
    <source>
        <dbReference type="PROSITE" id="PS51873"/>
    </source>
</evidence>
<protein>
    <recommendedName>
        <fullName evidence="11">RING-type domain-containing protein</fullName>
    </recommendedName>
</protein>
<keyword evidence="10" id="KW-1185">Reference proteome</keyword>
<evidence type="ECO:0000256" key="4">
    <source>
        <dbReference type="ARBA" id="ARBA00022771"/>
    </source>
</evidence>
<dbReference type="InterPro" id="IPR036053">
    <property type="entry name" value="PABP-dom"/>
</dbReference>
<evidence type="ECO:0000256" key="5">
    <source>
        <dbReference type="ARBA" id="ARBA00022786"/>
    </source>
</evidence>
<evidence type="ECO:0008006" key="11">
    <source>
        <dbReference type="Google" id="ProtNLM"/>
    </source>
</evidence>
<dbReference type="Pfam" id="PF01485">
    <property type="entry name" value="IBR"/>
    <property type="match status" value="1"/>
</dbReference>
<keyword evidence="3" id="KW-0677">Repeat</keyword>
<sequence>MDESGLPIAREHFDAATPEEQRQILGDVIYTKVLPQAPDLACKIVAVFLLALHTEKLMRLVNDDEYLASLVEQAKEKQELLENGPAMPAVIGSSKPRYQTDKAFECGICAYDKEEGEPYVSAAGSPVCKECFLSDLKPQFEAALNDEEDYPVPWAKADLQPSDFPTFDDDFLARWEARVKMYKTPKNERVCCQQLYHDVAGAKKACTSAVYERLRRDDVETGQCLNFLGVAKETKGTILTCPSCDGSSCGTCGFPLDPSGETQEHKCDPSKLGAEPDIDKTLLRGRDFQICPGETCRRYYGLWEGCNAMICTKCRTHFCFICGERAEHDGGHWGANKPCQRWNQPGSRRAMHDEEEVPLVIEPQFPALVAQLRAQAAATRIGPNQRQMLLDQALCQDITGRARAERTREVEIRRRQGFPLMVVMWGLENTGRFEELLLTWLLQNMDFYLSLPERKFVANGRKDRPNFPKMRMVEAKERLRAVRIIRLEICGRVKTLRRNARGVLDEALTVFEMFPELDALVDRWLELSGLYVAELIELAEELLVPEDDYYMFTLPGDLLDLDLDD</sequence>
<dbReference type="Gene3D" id="1.20.120.1750">
    <property type="match status" value="1"/>
</dbReference>
<dbReference type="SMART" id="SM00517">
    <property type="entry name" value="PolyA"/>
    <property type="match status" value="1"/>
</dbReference>
<dbReference type="GO" id="GO:0003723">
    <property type="term" value="F:RNA binding"/>
    <property type="evidence" value="ECO:0007669"/>
    <property type="project" value="InterPro"/>
</dbReference>
<dbReference type="STRING" id="329884.A0A4U0Y4Y7"/>